<dbReference type="NCBIfam" id="TIGR01347">
    <property type="entry name" value="sucB"/>
    <property type="match status" value="1"/>
</dbReference>
<dbReference type="GO" id="GO:0006099">
    <property type="term" value="P:tricarboxylic acid cycle"/>
    <property type="evidence" value="ECO:0007669"/>
    <property type="project" value="UniProtKB-KW"/>
</dbReference>
<dbReference type="SUPFAM" id="SSF51230">
    <property type="entry name" value="Single hybrid motif"/>
    <property type="match status" value="1"/>
</dbReference>
<evidence type="ECO:0000256" key="12">
    <source>
        <dbReference type="ARBA" id="ARBA00032406"/>
    </source>
</evidence>
<feature type="region of interest" description="Disordered" evidence="13">
    <location>
        <begin position="121"/>
        <end position="192"/>
    </location>
</feature>
<dbReference type="Gene3D" id="2.40.50.100">
    <property type="match status" value="1"/>
</dbReference>
<dbReference type="PROSITE" id="PS00189">
    <property type="entry name" value="LIPOYL"/>
    <property type="match status" value="1"/>
</dbReference>
<feature type="domain" description="Lipoyl-binding" evidence="14">
    <location>
        <begin position="39"/>
        <end position="114"/>
    </location>
</feature>
<dbReference type="InterPro" id="IPR011053">
    <property type="entry name" value="Single_hybrid_motif"/>
</dbReference>
<feature type="compositionally biased region" description="Low complexity" evidence="13">
    <location>
        <begin position="121"/>
        <end position="130"/>
    </location>
</feature>
<dbReference type="InterPro" id="IPR023213">
    <property type="entry name" value="CAT-like_dom_sf"/>
</dbReference>
<dbReference type="PANTHER" id="PTHR43416">
    <property type="entry name" value="DIHYDROLIPOYLLYSINE-RESIDUE SUCCINYLTRANSFERASE COMPONENT OF 2-OXOGLUTARATE DEHYDROGENASE COMPLEX, MITOCHONDRIAL-RELATED"/>
    <property type="match status" value="1"/>
</dbReference>
<sequence length="421" mass="45908">MLSRRFLLAARSAALCRPQPSLRHAQLPLIFQHVRTYADLVVKVPVMAESISEGTLKQFSKQIGERVEQDEEIATIETDKIDVAVNATEAGVVREFFANEEDTVVVGQDLVRIEVGAEGEAAAEKPAASEAPKEEAANSTATESESKPEAPKPAEPSKPAPAPEKKSSPAPPKQSSSEPASPSPLGNREERRVKMNRMRLRIAERLKQSQNTAASLTTFNEVDMSSLVEFRKLYKDEVLKKTGVKLGFMSAFTRACVLAMKDLPAVNASIEGPNGGDTIVYRDYVDVSVAVATEKGLVTPVVRNAEDMDLVTIEKSIADLGHKARDGKLTIEDMAGGTFTISNGGVFGSMMGTPIINLPQSAVLGLHAIKERPVAVNGKIEIRPMMYLALTYDHRLLDGREAVQFLVKVKEYIEDPRRMLL</sequence>
<comment type="caution">
    <text evidence="15">The sequence shown here is derived from an EMBL/GenBank/DDBJ whole genome shotgun (WGS) entry which is preliminary data.</text>
</comment>
<accession>A0A0C2IIV7</accession>
<dbReference type="CDD" id="cd06849">
    <property type="entry name" value="lipoyl_domain"/>
    <property type="match status" value="1"/>
</dbReference>
<dbReference type="Pfam" id="PF00364">
    <property type="entry name" value="Biotin_lipoyl"/>
    <property type="match status" value="1"/>
</dbReference>
<keyword evidence="9" id="KW-0809">Transit peptide</keyword>
<comment type="subcellular location">
    <subcellularLocation>
        <location evidence="2">Mitochondrion</location>
    </subcellularLocation>
</comment>
<dbReference type="HOGENOM" id="CLU_016733_0_1_1"/>
<keyword evidence="10" id="KW-0496">Mitochondrion</keyword>
<dbReference type="PROSITE" id="PS50968">
    <property type="entry name" value="BIOTINYL_LIPOYL"/>
    <property type="match status" value="1"/>
</dbReference>
<reference evidence="15 16" key="1">
    <citation type="journal article" date="2014" name="BMC Genomics">
        <title>Comparative genomics of the major fungal agents of human and animal Sporotrichosis: Sporothrix schenckii and Sporothrix brasiliensis.</title>
        <authorList>
            <person name="Teixeira M.M."/>
            <person name="de Almeida L.G."/>
            <person name="Kubitschek-Barreira P."/>
            <person name="Alves F.L."/>
            <person name="Kioshima E.S."/>
            <person name="Abadio A.K."/>
            <person name="Fernandes L."/>
            <person name="Derengowski L.S."/>
            <person name="Ferreira K.S."/>
            <person name="Souza R.C."/>
            <person name="Ruiz J.C."/>
            <person name="de Andrade N.C."/>
            <person name="Paes H.C."/>
            <person name="Nicola A.M."/>
            <person name="Albuquerque P."/>
            <person name="Gerber A.L."/>
            <person name="Martins V.P."/>
            <person name="Peconick L.D."/>
            <person name="Neto A.V."/>
            <person name="Chaucanez C.B."/>
            <person name="Silva P.A."/>
            <person name="Cunha O.L."/>
            <person name="de Oliveira F.F."/>
            <person name="dos Santos T.C."/>
            <person name="Barros A.L."/>
            <person name="Soares M.A."/>
            <person name="de Oliveira L.M."/>
            <person name="Marini M.M."/>
            <person name="Villalobos-Duno H."/>
            <person name="Cunha M.M."/>
            <person name="de Hoog S."/>
            <person name="da Silveira J.F."/>
            <person name="Henrissat B."/>
            <person name="Nino-Vega G.A."/>
            <person name="Cisalpino P.S."/>
            <person name="Mora-Montes H.M."/>
            <person name="Almeida S.R."/>
            <person name="Stajich J.E."/>
            <person name="Lopes-Bezerra L.M."/>
            <person name="Vasconcelos A.T."/>
            <person name="Felipe M.S."/>
        </authorList>
    </citation>
    <scope>NUCLEOTIDE SEQUENCE [LARGE SCALE GENOMIC DNA]</scope>
    <source>
        <strain evidence="15 16">5110</strain>
    </source>
</reference>
<evidence type="ECO:0000256" key="10">
    <source>
        <dbReference type="ARBA" id="ARBA00023128"/>
    </source>
</evidence>
<comment type="cofactor">
    <cofactor evidence="1">
        <name>(R)-lipoate</name>
        <dbReference type="ChEBI" id="CHEBI:83088"/>
    </cofactor>
</comment>
<protein>
    <recommendedName>
        <fullName evidence="5">dihydrolipoyllysine-residue succinyltransferase</fullName>
        <ecNumber evidence="5">2.3.1.61</ecNumber>
    </recommendedName>
    <alternativeName>
        <fullName evidence="12">2-oxoglutarate dehydrogenase complex component E2</fullName>
    </alternativeName>
</protein>
<evidence type="ECO:0000256" key="13">
    <source>
        <dbReference type="SAM" id="MobiDB-lite"/>
    </source>
</evidence>
<feature type="compositionally biased region" description="Pro residues" evidence="13">
    <location>
        <begin position="153"/>
        <end position="162"/>
    </location>
</feature>
<evidence type="ECO:0000259" key="14">
    <source>
        <dbReference type="PROSITE" id="PS50968"/>
    </source>
</evidence>
<dbReference type="GO" id="GO:0033512">
    <property type="term" value="P:L-lysine catabolic process to acetyl-CoA via saccharopine"/>
    <property type="evidence" value="ECO:0007669"/>
    <property type="project" value="UniProtKB-UniPathway"/>
</dbReference>
<dbReference type="FunFam" id="3.30.559.10:FF:000006">
    <property type="entry name" value="Dihydrolipoyllysine-residue succinyltransferase component of 2-oxoglutarate dehydrogenase complex, mitochondrial"/>
    <property type="match status" value="1"/>
</dbReference>
<dbReference type="GO" id="GO:0045252">
    <property type="term" value="C:oxoglutarate dehydrogenase complex"/>
    <property type="evidence" value="ECO:0007669"/>
    <property type="project" value="InterPro"/>
</dbReference>
<dbReference type="SUPFAM" id="SSF52777">
    <property type="entry name" value="CoA-dependent acyltransferases"/>
    <property type="match status" value="1"/>
</dbReference>
<keyword evidence="16" id="KW-1185">Reference proteome</keyword>
<dbReference type="PANTHER" id="PTHR43416:SF5">
    <property type="entry name" value="DIHYDROLIPOYLLYSINE-RESIDUE SUCCINYLTRANSFERASE COMPONENT OF 2-OXOGLUTARATE DEHYDROGENASE COMPLEX, MITOCHONDRIAL"/>
    <property type="match status" value="1"/>
</dbReference>
<dbReference type="VEuPathDB" id="FungiDB:SPBR_07145"/>
<dbReference type="EMBL" id="AWTV01000009">
    <property type="protein sequence ID" value="KIH89101.1"/>
    <property type="molecule type" value="Genomic_DNA"/>
</dbReference>
<dbReference type="GO" id="GO:0005739">
    <property type="term" value="C:mitochondrion"/>
    <property type="evidence" value="ECO:0007669"/>
    <property type="project" value="UniProtKB-SubCell"/>
</dbReference>
<dbReference type="Pfam" id="PF00198">
    <property type="entry name" value="2-oxoacid_dh"/>
    <property type="match status" value="1"/>
</dbReference>
<dbReference type="Gene3D" id="3.30.559.10">
    <property type="entry name" value="Chloramphenicol acetyltransferase-like domain"/>
    <property type="match status" value="1"/>
</dbReference>
<evidence type="ECO:0000256" key="7">
    <source>
        <dbReference type="ARBA" id="ARBA00022679"/>
    </source>
</evidence>
<keyword evidence="7 15" id="KW-0808">Transferase</keyword>
<evidence type="ECO:0000313" key="16">
    <source>
        <dbReference type="Proteomes" id="UP000031575"/>
    </source>
</evidence>
<dbReference type="AlphaFoldDB" id="A0A0C2IIV7"/>
<evidence type="ECO:0000256" key="1">
    <source>
        <dbReference type="ARBA" id="ARBA00001938"/>
    </source>
</evidence>
<dbReference type="EC" id="2.3.1.61" evidence="5"/>
<evidence type="ECO:0000256" key="8">
    <source>
        <dbReference type="ARBA" id="ARBA00022823"/>
    </source>
</evidence>
<comment type="pathway">
    <text evidence="3">Amino-acid degradation; L-lysine degradation via saccharopine pathway; glutaryl-CoA from L-lysine: step 6/6.</text>
</comment>
<evidence type="ECO:0000313" key="15">
    <source>
        <dbReference type="EMBL" id="KIH89101.1"/>
    </source>
</evidence>
<evidence type="ECO:0000256" key="3">
    <source>
        <dbReference type="ARBA" id="ARBA00005145"/>
    </source>
</evidence>
<evidence type="ECO:0000256" key="2">
    <source>
        <dbReference type="ARBA" id="ARBA00004173"/>
    </source>
</evidence>
<dbReference type="InterPro" id="IPR000089">
    <property type="entry name" value="Biotin_lipoyl"/>
</dbReference>
<evidence type="ECO:0000256" key="5">
    <source>
        <dbReference type="ARBA" id="ARBA00012945"/>
    </source>
</evidence>
<dbReference type="RefSeq" id="XP_040617111.1">
    <property type="nucleotide sequence ID" value="XM_040765399.1"/>
</dbReference>
<evidence type="ECO:0000256" key="11">
    <source>
        <dbReference type="ARBA" id="ARBA00023315"/>
    </source>
</evidence>
<evidence type="ECO:0000256" key="6">
    <source>
        <dbReference type="ARBA" id="ARBA00022532"/>
    </source>
</evidence>
<evidence type="ECO:0000256" key="4">
    <source>
        <dbReference type="ARBA" id="ARBA00007317"/>
    </source>
</evidence>
<name>A0A0C2IIV7_9PEZI</name>
<dbReference type="Proteomes" id="UP000031575">
    <property type="component" value="Unassembled WGS sequence"/>
</dbReference>
<dbReference type="InterPro" id="IPR050537">
    <property type="entry name" value="2-oxoacid_dehydrogenase"/>
</dbReference>
<dbReference type="GO" id="GO:0004149">
    <property type="term" value="F:dihydrolipoyllysine-residue succinyltransferase activity"/>
    <property type="evidence" value="ECO:0007669"/>
    <property type="project" value="UniProtKB-EC"/>
</dbReference>
<gene>
    <name evidence="15" type="ORF">SPBR_07145</name>
</gene>
<dbReference type="OrthoDB" id="5391403at2759"/>
<dbReference type="InterPro" id="IPR003016">
    <property type="entry name" value="2-oxoA_DH_lipoyl-BS"/>
</dbReference>
<proteinExistence type="inferred from homology"/>
<feature type="compositionally biased region" description="Low complexity" evidence="13">
    <location>
        <begin position="173"/>
        <end position="184"/>
    </location>
</feature>
<keyword evidence="8" id="KW-0450">Lipoyl</keyword>
<dbReference type="GeneID" id="63680320"/>
<dbReference type="InterPro" id="IPR006255">
    <property type="entry name" value="SucB"/>
</dbReference>
<evidence type="ECO:0000256" key="9">
    <source>
        <dbReference type="ARBA" id="ARBA00022946"/>
    </source>
</evidence>
<comment type="similarity">
    <text evidence="4">Belongs to the 2-oxoacid dehydrogenase family.</text>
</comment>
<dbReference type="UniPathway" id="UPA00868">
    <property type="reaction ID" value="UER00840"/>
</dbReference>
<keyword evidence="6" id="KW-0816">Tricarboxylic acid cycle</keyword>
<organism evidence="15 16">
    <name type="scientific">Sporothrix brasiliensis 5110</name>
    <dbReference type="NCBI Taxonomy" id="1398154"/>
    <lineage>
        <taxon>Eukaryota</taxon>
        <taxon>Fungi</taxon>
        <taxon>Dikarya</taxon>
        <taxon>Ascomycota</taxon>
        <taxon>Pezizomycotina</taxon>
        <taxon>Sordariomycetes</taxon>
        <taxon>Sordariomycetidae</taxon>
        <taxon>Ophiostomatales</taxon>
        <taxon>Ophiostomataceae</taxon>
        <taxon>Sporothrix</taxon>
    </lineage>
</organism>
<dbReference type="InterPro" id="IPR001078">
    <property type="entry name" value="2-oxoacid_DH_actylTfrase"/>
</dbReference>
<keyword evidence="11" id="KW-0012">Acyltransferase</keyword>